<dbReference type="InterPro" id="IPR036322">
    <property type="entry name" value="WD40_repeat_dom_sf"/>
</dbReference>
<feature type="region of interest" description="Disordered" evidence="2">
    <location>
        <begin position="183"/>
        <end position="206"/>
    </location>
</feature>
<protein>
    <submittedName>
        <fullName evidence="3">Uncharacterized protein</fullName>
    </submittedName>
</protein>
<dbReference type="InterPro" id="IPR001680">
    <property type="entry name" value="WD40_rpt"/>
</dbReference>
<feature type="region of interest" description="Disordered" evidence="2">
    <location>
        <begin position="1"/>
        <end position="23"/>
    </location>
</feature>
<dbReference type="Proteomes" id="UP000007648">
    <property type="component" value="Unassembled WGS sequence"/>
</dbReference>
<dbReference type="InParanoid" id="G3WHA5"/>
<reference evidence="3 4" key="1">
    <citation type="journal article" date="2011" name="Proc. Natl. Acad. Sci. U.S.A.">
        <title>Genetic diversity and population structure of the endangered marsupial Sarcophilus harrisii (Tasmanian devil).</title>
        <authorList>
            <person name="Miller W."/>
            <person name="Hayes V.M."/>
            <person name="Ratan A."/>
            <person name="Petersen D.C."/>
            <person name="Wittekindt N.E."/>
            <person name="Miller J."/>
            <person name="Walenz B."/>
            <person name="Knight J."/>
            <person name="Qi J."/>
            <person name="Zhao F."/>
            <person name="Wang Q."/>
            <person name="Bedoya-Reina O.C."/>
            <person name="Katiyar N."/>
            <person name="Tomsho L.P."/>
            <person name="Kasson L.M."/>
            <person name="Hardie R.A."/>
            <person name="Woodbridge P."/>
            <person name="Tindall E.A."/>
            <person name="Bertelsen M.F."/>
            <person name="Dixon D."/>
            <person name="Pyecroft S."/>
            <person name="Helgen K.M."/>
            <person name="Lesk A.M."/>
            <person name="Pringle T.H."/>
            <person name="Patterson N."/>
            <person name="Zhang Y."/>
            <person name="Kreiss A."/>
            <person name="Woods G.M."/>
            <person name="Jones M.E."/>
            <person name="Schuster S.C."/>
        </authorList>
    </citation>
    <scope>NUCLEOTIDE SEQUENCE [LARGE SCALE GENOMIC DNA]</scope>
</reference>
<dbReference type="FunCoup" id="G3WHA5">
    <property type="interactions" value="700"/>
</dbReference>
<dbReference type="eggNOG" id="KOG0282">
    <property type="taxonomic scope" value="Eukaryota"/>
</dbReference>
<evidence type="ECO:0000256" key="1">
    <source>
        <dbReference type="PROSITE-ProRule" id="PRU00221"/>
    </source>
</evidence>
<dbReference type="SMART" id="SM00320">
    <property type="entry name" value="WD40"/>
    <property type="match status" value="2"/>
</dbReference>
<evidence type="ECO:0000313" key="4">
    <source>
        <dbReference type="Proteomes" id="UP000007648"/>
    </source>
</evidence>
<keyword evidence="1" id="KW-0853">WD repeat</keyword>
<feature type="repeat" description="WD" evidence="1">
    <location>
        <begin position="250"/>
        <end position="285"/>
    </location>
</feature>
<dbReference type="PROSITE" id="PS50294">
    <property type="entry name" value="WD_REPEATS_REGION"/>
    <property type="match status" value="1"/>
</dbReference>
<sequence length="355" mass="39691">MASLVAYDDSDSETEVDNSNGSCQKKSIRNLGQLLPSDILATKCENNPQPRCDNLNTGSGIIQEYSRICGLLEPQTERKAWKSCPDPRCQWPTTEVQEKPYTFIPSDYITSPNSVSSGNREVAGLSVNKMRPSYEAFRVPNSSSCTLMSLETTGQHGSLLEKRRRENKDFVERGIKPYIPKRLRQTQTLTAGTNEREKSEQQNQKTDCPSLLEGCPMRKCTAIVISDFIKPYLEAEYKSTAIPKKSVFQMSEHEGPVNSVQWCPVLQYSHMLLSASMDKTFKVWNAVDTGRCLNTYSSHSGAVRAVQWSSCGRQILSGGFDSQLHLTDVETGTVLCIVMKLLDFIPVRTAPEPRV</sequence>
<dbReference type="InterPro" id="IPR053053">
    <property type="entry name" value="WD_repeat_protein"/>
</dbReference>
<dbReference type="HOGENOM" id="CLU_042878_0_0_1"/>
<reference evidence="3" key="2">
    <citation type="submission" date="2025-08" db="UniProtKB">
        <authorList>
            <consortium name="Ensembl"/>
        </authorList>
    </citation>
    <scope>IDENTIFICATION</scope>
</reference>
<dbReference type="Pfam" id="PF00400">
    <property type="entry name" value="WD40"/>
    <property type="match status" value="2"/>
</dbReference>
<dbReference type="PANTHER" id="PTHR44566">
    <property type="entry name" value="TRANSDUCIN/WD40 REPEAT-LIKE SUPERFAMILY PROTEIN"/>
    <property type="match status" value="1"/>
</dbReference>
<proteinExistence type="predicted"/>
<dbReference type="PANTHER" id="PTHR44566:SF1">
    <property type="entry name" value="WD REPEAT-CONTAINING PROTEIN 25"/>
    <property type="match status" value="1"/>
</dbReference>
<dbReference type="Ensembl" id="ENSSHAT00000014935.2">
    <property type="protein sequence ID" value="ENSSHAP00000014810.2"/>
    <property type="gene ID" value="ENSSHAG00000012644.2"/>
</dbReference>
<evidence type="ECO:0000313" key="3">
    <source>
        <dbReference type="Ensembl" id="ENSSHAP00000014810.2"/>
    </source>
</evidence>
<dbReference type="InterPro" id="IPR015943">
    <property type="entry name" value="WD40/YVTN_repeat-like_dom_sf"/>
</dbReference>
<keyword evidence="4" id="KW-1185">Reference proteome</keyword>
<accession>G3WHA5</accession>
<name>G3WHA5_SARHA</name>
<reference evidence="3" key="3">
    <citation type="submission" date="2025-09" db="UniProtKB">
        <authorList>
            <consortium name="Ensembl"/>
        </authorList>
    </citation>
    <scope>IDENTIFICATION</scope>
</reference>
<dbReference type="PROSITE" id="PS50082">
    <property type="entry name" value="WD_REPEATS_2"/>
    <property type="match status" value="2"/>
</dbReference>
<dbReference type="Gene3D" id="2.130.10.10">
    <property type="entry name" value="YVTN repeat-like/Quinoprotein amine dehydrogenase"/>
    <property type="match status" value="1"/>
</dbReference>
<evidence type="ECO:0000256" key="2">
    <source>
        <dbReference type="SAM" id="MobiDB-lite"/>
    </source>
</evidence>
<feature type="repeat" description="WD" evidence="1">
    <location>
        <begin position="296"/>
        <end position="337"/>
    </location>
</feature>
<dbReference type="SUPFAM" id="SSF50978">
    <property type="entry name" value="WD40 repeat-like"/>
    <property type="match status" value="1"/>
</dbReference>
<organism evidence="3 4">
    <name type="scientific">Sarcophilus harrisii</name>
    <name type="common">Tasmanian devil</name>
    <name type="synonym">Sarcophilus laniarius</name>
    <dbReference type="NCBI Taxonomy" id="9305"/>
    <lineage>
        <taxon>Eukaryota</taxon>
        <taxon>Metazoa</taxon>
        <taxon>Chordata</taxon>
        <taxon>Craniata</taxon>
        <taxon>Vertebrata</taxon>
        <taxon>Euteleostomi</taxon>
        <taxon>Mammalia</taxon>
        <taxon>Metatheria</taxon>
        <taxon>Dasyuromorphia</taxon>
        <taxon>Dasyuridae</taxon>
        <taxon>Sarcophilus</taxon>
    </lineage>
</organism>
<dbReference type="GeneTree" id="ENSGT00530000063583"/>
<dbReference type="STRING" id="9305.ENSSHAP00000014810"/>
<dbReference type="AlphaFoldDB" id="G3WHA5"/>